<dbReference type="Pfam" id="PF13569">
    <property type="entry name" value="DUF4132"/>
    <property type="match status" value="1"/>
</dbReference>
<feature type="domain" description="WGR" evidence="1">
    <location>
        <begin position="2"/>
        <end position="78"/>
    </location>
</feature>
<dbReference type="AlphaFoldDB" id="A0A376RGL7"/>
<dbReference type="InterPro" id="IPR008893">
    <property type="entry name" value="WGR_domain"/>
</dbReference>
<evidence type="ECO:0000313" key="3">
    <source>
        <dbReference type="Proteomes" id="UP000254159"/>
    </source>
</evidence>
<protein>
    <submittedName>
        <fullName evidence="2">WGR domain-containing protein</fullName>
    </submittedName>
</protein>
<dbReference type="SMART" id="SM00773">
    <property type="entry name" value="WGR"/>
    <property type="match status" value="1"/>
</dbReference>
<dbReference type="PANTHER" id="PTHR30634:SF13">
    <property type="entry name" value="PROTEIN YEHF"/>
    <property type="match status" value="1"/>
</dbReference>
<proteinExistence type="predicted"/>
<dbReference type="PROSITE" id="PS51977">
    <property type="entry name" value="WGR"/>
    <property type="match status" value="1"/>
</dbReference>
<dbReference type="InterPro" id="IPR025406">
    <property type="entry name" value="DUF4132"/>
</dbReference>
<dbReference type="InterPro" id="IPR049809">
    <property type="entry name" value="YehF/YfeS-like_WGR"/>
</dbReference>
<sequence>MRHFIYQDEKSHKFWAVEQQDNELHISWGKIGTHGQSQIKSFSDAAAAAKAELKLIAEKVKKGYVEQAKDNSLQPSQTVTGSLKVADLSTIIQEQPSFVAETRAPDKNTDAVLPWLAKDIAVVFPPEVVHTTLSHRRFPGVPVQQADKLTQLRRLACSVSQRDNKTATFDFSACSLEWQNTVAQAISQIDGLKTTQLPSPVMAVLTALEMKCTRYKVREDVMDQIVQEGGLEYATDVIIHLQQIDIEWDYANNVIIILPSGIAPSYLEQYSRFELRLRKHLSLTEESLWQKCAQKLIAAIPHIPEWRQPLIALLLPEKPEIAHEIAQRLLGQKKLPSLEWLKIVATDEHILASLEKYHEPYAIFDDYYCGAIWSATVLQEQGVAALPRFAPYAASDYCADVLRHINHPFALTLLIRVAGHTKRCHDRMTKAIAAFPHAAMAALTELLGQKEENSWRIMLMTMLISQPALAEQVIPWLSTPAVAVLKSCQQQLTQPSNHASADLLPAVVVSPPWLSKKKKSPIPVLDLAPLGIEPICYLTEEISNQLLAKYIWYSKHITVSHEESTTNLLARMGFQRRIAGTYIKAPEAVVEAWLNEDYSTLLSEFKVFHSPTGHYWQLGILTTLPLEKAVKAWNALTLSPHTDTEYAMLHFGLKGLPGLVNSLARYPQEALPITNYFAASELAPAVARAFNKLKTLRENARSWLLKYPEHALTGLLPAALGKAGEAQDNARAALRMLTENGHQPLLQEIARRYNQPEVTDAVNALLALDPLDNHPTKIPTLPAFYQPSLWTRPVLKANAQSLPDSALLHLGEMLRFPQEEALYPGLLQVKDVCSADSLAGFAWDLFTAWQTAGAPSKESWAFTALGVLGNDDTARKLTPLIRAWPGESQHKRATVGLDILAAIGSDIALMQLNGIAQKLKFKALQERAKEKIADIAESRELTVAELEDRLAPDLGLDDNGSLLLDFGPRQFTVSFDETLKPFVRDVSGSRLKDLPKPNKSDDETRANDAVNRYKLLKKDARTIAAQQVARLESAMCLRRRWSLENFQLFLVEHPLVRHLTRRLIWGVYSAENQLLACFRVAEDNSYSTADDDLFTLPEGDISIGTPHVLEISPTDAAAFGQLFADYELLPPFRQLDRNSYALTEAERNASELTRWAGRKCPSGRVMGLANKGWIKGEPQDGGWIGWMIKPLGRWSLIMEIDEGLRWVCHQPNLALSSS</sequence>
<reference evidence="2 3" key="1">
    <citation type="submission" date="2018-06" db="EMBL/GenBank/DDBJ databases">
        <authorList>
            <consortium name="Pathogen Informatics"/>
            <person name="Doyle S."/>
        </authorList>
    </citation>
    <scope>NUCLEOTIDE SEQUENCE [LARGE SCALE GENOMIC DNA]</scope>
    <source>
        <strain evidence="2 3">NCTC10865</strain>
    </source>
</reference>
<dbReference type="PANTHER" id="PTHR30634">
    <property type="entry name" value="OUTER MEMBRANE LOLAB LIPOPROTEIN INSERTION APPARATUS"/>
    <property type="match status" value="1"/>
</dbReference>
<name>A0A376RGL7_ECOLX</name>
<dbReference type="InterPro" id="IPR036930">
    <property type="entry name" value="WGR_dom_sf"/>
</dbReference>
<dbReference type="CDD" id="cd07996">
    <property type="entry name" value="WGR_MMR_like"/>
    <property type="match status" value="1"/>
</dbReference>
<dbReference type="Gene3D" id="2.20.140.10">
    <property type="entry name" value="WGR domain"/>
    <property type="match status" value="1"/>
</dbReference>
<dbReference type="EMBL" id="UGCD01000002">
    <property type="protein sequence ID" value="STI17013.1"/>
    <property type="molecule type" value="Genomic_DNA"/>
</dbReference>
<evidence type="ECO:0000259" key="1">
    <source>
        <dbReference type="PROSITE" id="PS51977"/>
    </source>
</evidence>
<accession>A0A376RGL7</accession>
<dbReference type="Pfam" id="PF05406">
    <property type="entry name" value="WGR"/>
    <property type="match status" value="1"/>
</dbReference>
<organism evidence="2 3">
    <name type="scientific">Escherichia coli</name>
    <dbReference type="NCBI Taxonomy" id="562"/>
    <lineage>
        <taxon>Bacteria</taxon>
        <taxon>Pseudomonadati</taxon>
        <taxon>Pseudomonadota</taxon>
        <taxon>Gammaproteobacteria</taxon>
        <taxon>Enterobacterales</taxon>
        <taxon>Enterobacteriaceae</taxon>
        <taxon>Escherichia</taxon>
    </lineage>
</organism>
<evidence type="ECO:0000313" key="2">
    <source>
        <dbReference type="EMBL" id="STI17013.1"/>
    </source>
</evidence>
<dbReference type="SUPFAM" id="SSF142921">
    <property type="entry name" value="WGR domain-like"/>
    <property type="match status" value="1"/>
</dbReference>
<gene>
    <name evidence="2" type="ORF">NCTC10865_02290</name>
</gene>
<dbReference type="Proteomes" id="UP000254159">
    <property type="component" value="Unassembled WGS sequence"/>
</dbReference>
<dbReference type="InterPro" id="IPR050458">
    <property type="entry name" value="LolB"/>
</dbReference>